<evidence type="ECO:0000313" key="2">
    <source>
        <dbReference type="Proteomes" id="UP000827872"/>
    </source>
</evidence>
<name>A0ACB8ECI0_9SAUR</name>
<dbReference type="EMBL" id="CM037629">
    <property type="protein sequence ID" value="KAH7990058.1"/>
    <property type="molecule type" value="Genomic_DNA"/>
</dbReference>
<keyword evidence="2" id="KW-1185">Reference proteome</keyword>
<evidence type="ECO:0000313" key="1">
    <source>
        <dbReference type="EMBL" id="KAH7990058.1"/>
    </source>
</evidence>
<accession>A0ACB8ECI0</accession>
<sequence length="194" mass="21829">MCMGSRPHLERVQYTPLRANAVDYKPVMRKITEEIGLSTIHGTAGESLERFLDRYMEDPPPVEYWQSTGAKPKTSDRVVPIWESLDFAAPQPGDMVESLTTVQEREVGEPTRGSRLKLTFPDDRGAEEPEDPTDSSGDVGLQEPIGQEDLGFQRLFGIKGRWMLLCKDLNSNDSYVNAKSNSKEQRLLIGRENS</sequence>
<dbReference type="Proteomes" id="UP000827872">
    <property type="component" value="Linkage Group LG16"/>
</dbReference>
<protein>
    <submittedName>
        <fullName evidence="1">Uncharacterized protein</fullName>
    </submittedName>
</protein>
<gene>
    <name evidence="1" type="ORF">K3G42_001439</name>
</gene>
<organism evidence="1 2">
    <name type="scientific">Sphaerodactylus townsendi</name>
    <dbReference type="NCBI Taxonomy" id="933632"/>
    <lineage>
        <taxon>Eukaryota</taxon>
        <taxon>Metazoa</taxon>
        <taxon>Chordata</taxon>
        <taxon>Craniata</taxon>
        <taxon>Vertebrata</taxon>
        <taxon>Euteleostomi</taxon>
        <taxon>Lepidosauria</taxon>
        <taxon>Squamata</taxon>
        <taxon>Bifurcata</taxon>
        <taxon>Gekkota</taxon>
        <taxon>Sphaerodactylidae</taxon>
        <taxon>Sphaerodactylus</taxon>
    </lineage>
</organism>
<proteinExistence type="predicted"/>
<comment type="caution">
    <text evidence="1">The sequence shown here is derived from an EMBL/GenBank/DDBJ whole genome shotgun (WGS) entry which is preliminary data.</text>
</comment>
<reference evidence="1" key="1">
    <citation type="submission" date="2021-08" db="EMBL/GenBank/DDBJ databases">
        <title>The first chromosome-level gecko genome reveals the dynamic sex chromosomes of Neotropical dwarf geckos (Sphaerodactylidae: Sphaerodactylus).</title>
        <authorList>
            <person name="Pinto B.J."/>
            <person name="Keating S.E."/>
            <person name="Gamble T."/>
        </authorList>
    </citation>
    <scope>NUCLEOTIDE SEQUENCE</scope>
    <source>
        <strain evidence="1">TG3544</strain>
    </source>
</reference>